<feature type="region of interest" description="Disordered" evidence="1">
    <location>
        <begin position="18"/>
        <end position="78"/>
    </location>
</feature>
<name>A0ABY8USN1_9BACI</name>
<evidence type="ECO:0000313" key="3">
    <source>
        <dbReference type="Proteomes" id="UP001236652"/>
    </source>
</evidence>
<sequence length="202" mass="23422">MKKTAAFILTSFCVLTGCKDAPSQEDQSATAEPMEEQENDPQKKESPTMDSEKDNQSHPKNTSDSSEKEELTKEEATKVVQQYEQAISHTIDVMQDDNPDNDYTSKEEIKKYYTDSMTEELAASNADSYFWTIEGQFEVKPRDGGIQLQTDQPYTFNQLEEEKYELVQERDNELFNHVKAHFIIVRENEQWVIKKVSKEELE</sequence>
<evidence type="ECO:0008006" key="4">
    <source>
        <dbReference type="Google" id="ProtNLM"/>
    </source>
</evidence>
<evidence type="ECO:0000256" key="1">
    <source>
        <dbReference type="SAM" id="MobiDB-lite"/>
    </source>
</evidence>
<dbReference type="PROSITE" id="PS51257">
    <property type="entry name" value="PROKAR_LIPOPROTEIN"/>
    <property type="match status" value="1"/>
</dbReference>
<reference evidence="2 3" key="1">
    <citation type="submission" date="2023-05" db="EMBL/GenBank/DDBJ databases">
        <title>Comparative genomics reveals the evidence of polycyclic aromatic hydrocarbons degradation in moderately halophilic genus Pontibacillus.</title>
        <authorList>
            <person name="Yang H."/>
            <person name="Qian Z."/>
        </authorList>
    </citation>
    <scope>NUCLEOTIDE SEQUENCE [LARGE SCALE GENOMIC DNA]</scope>
    <source>
        <strain evidence="3">HN14</strain>
    </source>
</reference>
<accession>A0ABY8USN1</accession>
<evidence type="ECO:0000313" key="2">
    <source>
        <dbReference type="EMBL" id="WIF96677.1"/>
    </source>
</evidence>
<proteinExistence type="predicted"/>
<keyword evidence="3" id="KW-1185">Reference proteome</keyword>
<dbReference type="RefSeq" id="WP_231416944.1">
    <property type="nucleotide sequence ID" value="NZ_CP126446.1"/>
</dbReference>
<feature type="compositionally biased region" description="Basic and acidic residues" evidence="1">
    <location>
        <begin position="65"/>
        <end position="77"/>
    </location>
</feature>
<organism evidence="2 3">
    <name type="scientific">Pontibacillus chungwhensis</name>
    <dbReference type="NCBI Taxonomy" id="265426"/>
    <lineage>
        <taxon>Bacteria</taxon>
        <taxon>Bacillati</taxon>
        <taxon>Bacillota</taxon>
        <taxon>Bacilli</taxon>
        <taxon>Bacillales</taxon>
        <taxon>Bacillaceae</taxon>
        <taxon>Pontibacillus</taxon>
    </lineage>
</organism>
<gene>
    <name evidence="2" type="ORF">QNI29_13055</name>
</gene>
<dbReference type="EMBL" id="CP126446">
    <property type="protein sequence ID" value="WIF96677.1"/>
    <property type="molecule type" value="Genomic_DNA"/>
</dbReference>
<protein>
    <recommendedName>
        <fullName evidence="4">Lipoprotein</fullName>
    </recommendedName>
</protein>
<feature type="compositionally biased region" description="Basic and acidic residues" evidence="1">
    <location>
        <begin position="40"/>
        <end position="57"/>
    </location>
</feature>
<dbReference type="Proteomes" id="UP001236652">
    <property type="component" value="Chromosome"/>
</dbReference>